<name>A0A6L6X4V5_9ACTN</name>
<sequence>MPYNYAVTAHSPARPTTVFDVLLRPGTWPSWSPIEVAEVEGDGDPDRRQQIGDTRIFSIGRNAARERITGLVPDRTFSYENPGAPFRTYHGTVALAEAPGGGTDITWSAVFEPRLRLAGPFWRWYLKRFMQGMADGLAAYAGKAADQDTAP</sequence>
<dbReference type="InterPro" id="IPR023393">
    <property type="entry name" value="START-like_dom_sf"/>
</dbReference>
<dbReference type="SUPFAM" id="SSF55961">
    <property type="entry name" value="Bet v1-like"/>
    <property type="match status" value="1"/>
</dbReference>
<organism evidence="1 2">
    <name type="scientific">Streptomyces typhae</name>
    <dbReference type="NCBI Taxonomy" id="2681492"/>
    <lineage>
        <taxon>Bacteria</taxon>
        <taxon>Bacillati</taxon>
        <taxon>Actinomycetota</taxon>
        <taxon>Actinomycetes</taxon>
        <taxon>Kitasatosporales</taxon>
        <taxon>Streptomycetaceae</taxon>
        <taxon>Streptomyces</taxon>
    </lineage>
</organism>
<keyword evidence="2" id="KW-1185">Reference proteome</keyword>
<dbReference type="Proteomes" id="UP000483802">
    <property type="component" value="Unassembled WGS sequence"/>
</dbReference>
<accession>A0A6L6X4V5</accession>
<evidence type="ECO:0000313" key="2">
    <source>
        <dbReference type="Proteomes" id="UP000483802"/>
    </source>
</evidence>
<dbReference type="InterPro" id="IPR019587">
    <property type="entry name" value="Polyketide_cyclase/dehydratase"/>
</dbReference>
<proteinExistence type="predicted"/>
<protein>
    <submittedName>
        <fullName evidence="1">SRPBCC family protein</fullName>
    </submittedName>
</protein>
<comment type="caution">
    <text evidence="1">The sequence shown here is derived from an EMBL/GenBank/DDBJ whole genome shotgun (WGS) entry which is preliminary data.</text>
</comment>
<dbReference type="CDD" id="cd07821">
    <property type="entry name" value="PYR_PYL_RCAR_like"/>
    <property type="match status" value="1"/>
</dbReference>
<dbReference type="Gene3D" id="3.30.530.20">
    <property type="match status" value="1"/>
</dbReference>
<dbReference type="AlphaFoldDB" id="A0A6L6X4V5"/>
<gene>
    <name evidence="1" type="ORF">GPA10_29320</name>
</gene>
<dbReference type="RefSeq" id="WP_157168133.1">
    <property type="nucleotide sequence ID" value="NZ_WPNZ01000019.1"/>
</dbReference>
<dbReference type="EMBL" id="WPNZ01000019">
    <property type="protein sequence ID" value="MVO88747.1"/>
    <property type="molecule type" value="Genomic_DNA"/>
</dbReference>
<dbReference type="Pfam" id="PF10604">
    <property type="entry name" value="Polyketide_cyc2"/>
    <property type="match status" value="1"/>
</dbReference>
<reference evidence="1 2" key="1">
    <citation type="submission" date="2019-11" db="EMBL/GenBank/DDBJ databases">
        <title>Streptomyces typhae sp. nov., a novel endophytic actinomycete isolated from the root of cattail pollen (Typha angustifolia L.).</title>
        <authorList>
            <person name="Peng C."/>
        </authorList>
    </citation>
    <scope>NUCLEOTIDE SEQUENCE [LARGE SCALE GENOMIC DNA]</scope>
    <source>
        <strain evidence="2">p1417</strain>
    </source>
</reference>
<evidence type="ECO:0000313" key="1">
    <source>
        <dbReference type="EMBL" id="MVO88747.1"/>
    </source>
</evidence>